<dbReference type="NCBIfam" id="TIGR00254">
    <property type="entry name" value="GGDEF"/>
    <property type="match status" value="1"/>
</dbReference>
<comment type="caution">
    <text evidence="2">The sequence shown here is derived from an EMBL/GenBank/DDBJ whole genome shotgun (WGS) entry which is preliminary data.</text>
</comment>
<sequence length="490" mass="52529">MTRNVPIAADESLRLDREVRSLLTAGRLTEANALFDQVLAKPPPELDRWERSAVFADRAVLAWRLRRIPLSLELTAEAWIDLEVETPSGPAAARSLSLLGYMFEGIGHRRAALDVLRLSVATARAADDANALGWCLQRLGGTLNFRAYDLGPPADEPLFLESRGLLAEGLTLDVTEDSVGIALLGAYGAALCGLGQLAEARENATAVLNRSCAEGHRWGEAVGHWVLGHVGRREGRFDVAVDHARKSVQFAEEINDVSLQQRFSADLAALCAQRGDAAGEASALRKEIAARAVAMQTMQEGIGQALEQRRLAIRAQRAATAAQQAAARDPLTGLTNRLGLERVAPQRLARGNHALVLIDVDWFKGVNDAAGHAAGDATLREIAQVLRSQCRAGDLVARWAGDEFVVLLAGADEPSTSAEIAERIRHAVDRHDWTSLLGTAVRPTVSIGVAVGQGELDRLFAAADVALYTAKRGGRNRVEVHSGEPTAPAV</sequence>
<dbReference type="PROSITE" id="PS50887">
    <property type="entry name" value="GGDEF"/>
    <property type="match status" value="1"/>
</dbReference>
<dbReference type="Gene3D" id="1.25.40.10">
    <property type="entry name" value="Tetratricopeptide repeat domain"/>
    <property type="match status" value="1"/>
</dbReference>
<dbReference type="InterPro" id="IPR050469">
    <property type="entry name" value="Diguanylate_Cyclase"/>
</dbReference>
<dbReference type="SUPFAM" id="SSF55073">
    <property type="entry name" value="Nucleotide cyclase"/>
    <property type="match status" value="1"/>
</dbReference>
<dbReference type="InterPro" id="IPR043128">
    <property type="entry name" value="Rev_trsase/Diguanyl_cyclase"/>
</dbReference>
<dbReference type="RefSeq" id="WP_133847270.1">
    <property type="nucleotide sequence ID" value="NZ_SNXZ01000001.1"/>
</dbReference>
<dbReference type="GO" id="GO:0005886">
    <property type="term" value="C:plasma membrane"/>
    <property type="evidence" value="ECO:0007669"/>
    <property type="project" value="TreeGrafter"/>
</dbReference>
<evidence type="ECO:0000313" key="2">
    <source>
        <dbReference type="EMBL" id="TDQ04357.1"/>
    </source>
</evidence>
<dbReference type="SMART" id="SM00267">
    <property type="entry name" value="GGDEF"/>
    <property type="match status" value="1"/>
</dbReference>
<proteinExistence type="predicted"/>
<evidence type="ECO:0000259" key="1">
    <source>
        <dbReference type="PROSITE" id="PS50887"/>
    </source>
</evidence>
<reference evidence="2 3" key="1">
    <citation type="submission" date="2019-03" db="EMBL/GenBank/DDBJ databases">
        <title>Genomic Encyclopedia of Type Strains, Phase IV (KMG-IV): sequencing the most valuable type-strain genomes for metagenomic binning, comparative biology and taxonomic classification.</title>
        <authorList>
            <person name="Goeker M."/>
        </authorList>
    </citation>
    <scope>NUCLEOTIDE SEQUENCE [LARGE SCALE GENOMIC DNA]</scope>
    <source>
        <strain evidence="2 3">DSM 45361</strain>
    </source>
</reference>
<dbReference type="GO" id="GO:0052621">
    <property type="term" value="F:diguanylate cyclase activity"/>
    <property type="evidence" value="ECO:0007669"/>
    <property type="project" value="TreeGrafter"/>
</dbReference>
<dbReference type="Proteomes" id="UP000295444">
    <property type="component" value="Unassembled WGS sequence"/>
</dbReference>
<keyword evidence="3" id="KW-1185">Reference proteome</keyword>
<name>A0A4R6SKB4_LABRH</name>
<dbReference type="AlphaFoldDB" id="A0A4R6SKB4"/>
<dbReference type="CDD" id="cd01949">
    <property type="entry name" value="GGDEF"/>
    <property type="match status" value="1"/>
</dbReference>
<evidence type="ECO:0000313" key="3">
    <source>
        <dbReference type="Proteomes" id="UP000295444"/>
    </source>
</evidence>
<protein>
    <submittedName>
        <fullName evidence="2">Diguanylate cyclase (GGDEF)-like protein</fullName>
    </submittedName>
</protein>
<dbReference type="EMBL" id="SNXZ01000001">
    <property type="protein sequence ID" value="TDQ04357.1"/>
    <property type="molecule type" value="Genomic_DNA"/>
</dbReference>
<accession>A0A4R6SKB4</accession>
<dbReference type="InterPro" id="IPR011990">
    <property type="entry name" value="TPR-like_helical_dom_sf"/>
</dbReference>
<dbReference type="PANTHER" id="PTHR45138">
    <property type="entry name" value="REGULATORY COMPONENTS OF SENSORY TRANSDUCTION SYSTEM"/>
    <property type="match status" value="1"/>
</dbReference>
<dbReference type="GO" id="GO:0043709">
    <property type="term" value="P:cell adhesion involved in single-species biofilm formation"/>
    <property type="evidence" value="ECO:0007669"/>
    <property type="project" value="TreeGrafter"/>
</dbReference>
<dbReference type="GO" id="GO:1902201">
    <property type="term" value="P:negative regulation of bacterial-type flagellum-dependent cell motility"/>
    <property type="evidence" value="ECO:0007669"/>
    <property type="project" value="TreeGrafter"/>
</dbReference>
<dbReference type="InterPro" id="IPR000160">
    <property type="entry name" value="GGDEF_dom"/>
</dbReference>
<organism evidence="2 3">
    <name type="scientific">Labedaea rhizosphaerae</name>
    <dbReference type="NCBI Taxonomy" id="598644"/>
    <lineage>
        <taxon>Bacteria</taxon>
        <taxon>Bacillati</taxon>
        <taxon>Actinomycetota</taxon>
        <taxon>Actinomycetes</taxon>
        <taxon>Pseudonocardiales</taxon>
        <taxon>Pseudonocardiaceae</taxon>
        <taxon>Labedaea</taxon>
    </lineage>
</organism>
<dbReference type="Gene3D" id="3.30.70.270">
    <property type="match status" value="1"/>
</dbReference>
<dbReference type="InterPro" id="IPR029787">
    <property type="entry name" value="Nucleotide_cyclase"/>
</dbReference>
<dbReference type="OrthoDB" id="23692at2"/>
<feature type="domain" description="GGDEF" evidence="1">
    <location>
        <begin position="351"/>
        <end position="483"/>
    </location>
</feature>
<gene>
    <name evidence="2" type="ORF">EV186_101302</name>
</gene>
<dbReference type="PANTHER" id="PTHR45138:SF9">
    <property type="entry name" value="DIGUANYLATE CYCLASE DGCM-RELATED"/>
    <property type="match status" value="1"/>
</dbReference>
<dbReference type="FunFam" id="3.30.70.270:FF:000001">
    <property type="entry name" value="Diguanylate cyclase domain protein"/>
    <property type="match status" value="1"/>
</dbReference>
<dbReference type="Pfam" id="PF00990">
    <property type="entry name" value="GGDEF"/>
    <property type="match status" value="1"/>
</dbReference>